<dbReference type="GO" id="GO:0005829">
    <property type="term" value="C:cytosol"/>
    <property type="evidence" value="ECO:0007669"/>
    <property type="project" value="TreeGrafter"/>
</dbReference>
<dbReference type="PANTHER" id="PTHR10000:SF8">
    <property type="entry name" value="HAD SUPERFAMILY HYDROLASE-LIKE, TYPE 3"/>
    <property type="match status" value="1"/>
</dbReference>
<dbReference type="SFLD" id="SFLDG01144">
    <property type="entry name" value="C2.B.4:_PGP_Like"/>
    <property type="match status" value="1"/>
</dbReference>
<evidence type="ECO:0000313" key="1">
    <source>
        <dbReference type="EMBL" id="SPT68749.1"/>
    </source>
</evidence>
<dbReference type="GO" id="GO:0016791">
    <property type="term" value="F:phosphatase activity"/>
    <property type="evidence" value="ECO:0007669"/>
    <property type="project" value="UniProtKB-ARBA"/>
</dbReference>
<dbReference type="EMBL" id="UAPV01000001">
    <property type="protein sequence ID" value="SPT68749.1"/>
    <property type="molecule type" value="Genomic_DNA"/>
</dbReference>
<proteinExistence type="predicted"/>
<dbReference type="EC" id="3.1.3.-" evidence="1"/>
<dbReference type="SFLD" id="SFLDS00003">
    <property type="entry name" value="Haloacid_Dehalogenase"/>
    <property type="match status" value="1"/>
</dbReference>
<dbReference type="Gene3D" id="3.40.50.1000">
    <property type="entry name" value="HAD superfamily/HAD-like"/>
    <property type="match status" value="1"/>
</dbReference>
<dbReference type="InterPro" id="IPR036412">
    <property type="entry name" value="HAD-like_sf"/>
</dbReference>
<protein>
    <submittedName>
        <fullName evidence="1">Phosphatase YidA</fullName>
        <ecNumber evidence="1">3.1.3.-</ecNumber>
    </submittedName>
</protein>
<dbReference type="InterPro" id="IPR000150">
    <property type="entry name" value="Cof"/>
</dbReference>
<reference evidence="1 2" key="1">
    <citation type="submission" date="2018-06" db="EMBL/GenBank/DDBJ databases">
        <authorList>
            <consortium name="Pathogen Informatics"/>
            <person name="Doyle S."/>
        </authorList>
    </citation>
    <scope>NUCLEOTIDE SEQUENCE [LARGE SCALE GENOMIC DNA]</scope>
    <source>
        <strain evidence="1 2">NCTC13093</strain>
    </source>
</reference>
<dbReference type="AlphaFoldDB" id="A0A2X0V2I5"/>
<dbReference type="SFLD" id="SFLDG01140">
    <property type="entry name" value="C2.B:_Phosphomannomutase_and_P"/>
    <property type="match status" value="1"/>
</dbReference>
<keyword evidence="2" id="KW-1185">Reference proteome</keyword>
<dbReference type="GO" id="GO:0000287">
    <property type="term" value="F:magnesium ion binding"/>
    <property type="evidence" value="ECO:0007669"/>
    <property type="project" value="UniProtKB-ARBA"/>
</dbReference>
<dbReference type="NCBIfam" id="TIGR00099">
    <property type="entry name" value="Cof-subfamily"/>
    <property type="match status" value="1"/>
</dbReference>
<accession>A0A2X0V2I5</accession>
<name>A0A2X0V2I5_9GAMM</name>
<dbReference type="NCBIfam" id="TIGR01484">
    <property type="entry name" value="HAD-SF-IIB"/>
    <property type="match status" value="1"/>
</dbReference>
<dbReference type="CDD" id="cd07516">
    <property type="entry name" value="HAD_Pase"/>
    <property type="match status" value="1"/>
</dbReference>
<dbReference type="Gene3D" id="3.30.1240.10">
    <property type="match status" value="1"/>
</dbReference>
<dbReference type="PRINTS" id="PR00119">
    <property type="entry name" value="CATATPASE"/>
</dbReference>
<gene>
    <name evidence="1" type="primary">yidA</name>
    <name evidence="1" type="ORF">NCTC13093_00083</name>
</gene>
<dbReference type="PANTHER" id="PTHR10000">
    <property type="entry name" value="PHOSPHOSERINE PHOSPHATASE"/>
    <property type="match status" value="1"/>
</dbReference>
<dbReference type="Proteomes" id="UP000250086">
    <property type="component" value="Unassembled WGS sequence"/>
</dbReference>
<dbReference type="PROSITE" id="PS01229">
    <property type="entry name" value="COF_2"/>
    <property type="match status" value="1"/>
</dbReference>
<organism evidence="1 2">
    <name type="scientific">Anaerobiospirillum thomasii</name>
    <dbReference type="NCBI Taxonomy" id="179995"/>
    <lineage>
        <taxon>Bacteria</taxon>
        <taxon>Pseudomonadati</taxon>
        <taxon>Pseudomonadota</taxon>
        <taxon>Gammaproteobacteria</taxon>
        <taxon>Aeromonadales</taxon>
        <taxon>Succinivibrionaceae</taxon>
        <taxon>Anaerobiospirillum</taxon>
    </lineage>
</organism>
<dbReference type="RefSeq" id="WP_181463131.1">
    <property type="nucleotide sequence ID" value="NZ_UAPV01000001.1"/>
</dbReference>
<dbReference type="InterPro" id="IPR023214">
    <property type="entry name" value="HAD_sf"/>
</dbReference>
<evidence type="ECO:0000313" key="2">
    <source>
        <dbReference type="Proteomes" id="UP000250086"/>
    </source>
</evidence>
<dbReference type="PROSITE" id="PS01228">
    <property type="entry name" value="COF_1"/>
    <property type="match status" value="1"/>
</dbReference>
<dbReference type="InterPro" id="IPR006379">
    <property type="entry name" value="HAD-SF_hydro_IIB"/>
</dbReference>
<dbReference type="SUPFAM" id="SSF56784">
    <property type="entry name" value="HAD-like"/>
    <property type="match status" value="1"/>
</dbReference>
<sequence length="274" mass="30285">MERASKIKLVALDMDGTVLNSQKQVGPRTRQVLKRLSDKGVYIVVATGRPPQGIFNYVKDLSLVSDRGYVVCFNGAGIVSLPHVNFVYNEYLNGTTLMELARITHEHGCKIHAFSVQQGLILEDENSPSYREVQHCKVGYKKSNLEHVDPNEHFFKALAVGQSHELDVLRASLDAMQSDKYTIMRSDPNFLEFIPGTCTKGSALTHLCEILNISMDNVLAFGDAENDADMLKKAGIGVAMGNADDTVKVLADYVTLDNDNEGIAVFLEKLFELS</sequence>
<keyword evidence="1" id="KW-0378">Hydrolase</keyword>
<dbReference type="Pfam" id="PF08282">
    <property type="entry name" value="Hydrolase_3"/>
    <property type="match status" value="1"/>
</dbReference>